<dbReference type="PROSITE" id="PS01212">
    <property type="entry name" value="P2X_RECEPTOR"/>
    <property type="match status" value="1"/>
</dbReference>
<keyword evidence="3 18" id="KW-0813">Transport</keyword>
<protein>
    <recommendedName>
        <fullName evidence="18 22">P2X purinoceptor</fullName>
    </recommendedName>
    <alternativeName>
        <fullName evidence="18">P2X purinoceptor 3</fullName>
    </alternativeName>
</protein>
<feature type="binding site" evidence="19">
    <location>
        <position position="177"/>
    </location>
    <ligand>
        <name>ATP</name>
        <dbReference type="ChEBI" id="CHEBI:30616"/>
        <note>ligand shared between two neighboring subunits of the homotrimer</note>
    </ligand>
</feature>
<evidence type="ECO:0000256" key="9">
    <source>
        <dbReference type="ARBA" id="ARBA00023065"/>
    </source>
</evidence>
<dbReference type="InParanoid" id="A0A6P7NMI8"/>
<keyword evidence="14 18" id="KW-1071">Ligand-gated ion channel</keyword>
<comment type="function">
    <text evidence="22">Receptor for ATP that acts as a ligand-gated ion channel.</text>
</comment>
<dbReference type="InterPro" id="IPR053792">
    <property type="entry name" value="P2X_RECEPTOR_CS"/>
</dbReference>
<evidence type="ECO:0000256" key="17">
    <source>
        <dbReference type="ARBA" id="ARBA00036634"/>
    </source>
</evidence>
<comment type="catalytic activity">
    <reaction evidence="16">
        <text>Na(+)(in) = Na(+)(out)</text>
        <dbReference type="Rhea" id="RHEA:34963"/>
        <dbReference type="ChEBI" id="CHEBI:29101"/>
    </reaction>
</comment>
<evidence type="ECO:0000256" key="21">
    <source>
        <dbReference type="PIRSR" id="PIRSR005713-3"/>
    </source>
</evidence>
<keyword evidence="5 22" id="KW-0812">Transmembrane</keyword>
<evidence type="ECO:0000256" key="2">
    <source>
        <dbReference type="ARBA" id="ARBA00009848"/>
    </source>
</evidence>
<dbReference type="GlyCosmos" id="A0A6P7NMI8">
    <property type="glycosylation" value="1 site, No reported glycans"/>
</dbReference>
<evidence type="ECO:0000313" key="25">
    <source>
        <dbReference type="RefSeq" id="XP_029021136.1"/>
    </source>
</evidence>
<name>A0A6P7NMI8_BETSP</name>
<evidence type="ECO:0000256" key="4">
    <source>
        <dbReference type="ARBA" id="ARBA00022475"/>
    </source>
</evidence>
<evidence type="ECO:0000256" key="7">
    <source>
        <dbReference type="ARBA" id="ARBA00022840"/>
    </source>
</evidence>
<feature type="disulfide bond" evidence="20">
    <location>
        <begin position="118"/>
        <end position="141"/>
    </location>
</feature>
<sequence length="409" mass="45464">MGGLLYGFVTGFFTYETTKSVVVKSWSVGIINRIVQLFIIAYFVGWVFIHEKAYQVTDTGIESAVMTKVKGSGYHHNRVMDVADYVFPPQGEGIFCIMTKLIITENQFQGRCAEMLPCNSDEDCAKEMESKRVSGVITGVCLPSSNGTKGHCEIEGWCPVENRSVKVEPMLDVTNFTIFIKNSIRFPLFNVTRGNIPSSEKDMGCTYHPVLNPFCPIFRVGDVLNYTGQDVDDLADKGGEIGINIEWKCNLDRHIKHCMPKYSFTRLDAPFTNSISKGYNFRFAKYYKTDNGTEFRTLHKVHAIRFDVMVTGNAGKFDTIPTLINLVAAFTSVGLASVLCDVILLNFMKGAAQYKAKKFEEVSEEQIEAQLEASLSQSPGSQLSLKTPMKSSKDYDSGALSLSASDQAL</sequence>
<evidence type="ECO:0000256" key="15">
    <source>
        <dbReference type="ARBA" id="ARBA00023303"/>
    </source>
</evidence>
<keyword evidence="12 22" id="KW-0675">Receptor</keyword>
<evidence type="ECO:0000256" key="6">
    <source>
        <dbReference type="ARBA" id="ARBA00022741"/>
    </source>
</evidence>
<keyword evidence="4" id="KW-1003">Cell membrane</keyword>
<dbReference type="AlphaFoldDB" id="A0A6P7NMI8"/>
<keyword evidence="11 20" id="KW-1015">Disulfide bond</keyword>
<evidence type="ECO:0000256" key="12">
    <source>
        <dbReference type="ARBA" id="ARBA00023170"/>
    </source>
</evidence>
<dbReference type="FunFam" id="2.60.490.10:FF:000001">
    <property type="entry name" value="P2X purinoceptor"/>
    <property type="match status" value="1"/>
</dbReference>
<feature type="disulfide bond" evidence="20">
    <location>
        <begin position="205"/>
        <end position="215"/>
    </location>
</feature>
<feature type="disulfide bond" evidence="20">
    <location>
        <begin position="112"/>
        <end position="158"/>
    </location>
</feature>
<keyword evidence="10 18" id="KW-0472">Membrane</keyword>
<feature type="compositionally biased region" description="Low complexity" evidence="23">
    <location>
        <begin position="374"/>
        <end position="385"/>
    </location>
</feature>
<dbReference type="InterPro" id="IPR027309">
    <property type="entry name" value="P2X_extracellular_dom_sf"/>
</dbReference>
<dbReference type="RefSeq" id="XP_029021136.1">
    <property type="nucleotide sequence ID" value="XM_029165303.3"/>
</dbReference>
<feature type="region of interest" description="Disordered" evidence="23">
    <location>
        <begin position="370"/>
        <end position="409"/>
    </location>
</feature>
<evidence type="ECO:0000256" key="13">
    <source>
        <dbReference type="ARBA" id="ARBA00023180"/>
    </source>
</evidence>
<evidence type="ECO:0000256" key="16">
    <source>
        <dbReference type="ARBA" id="ARBA00036239"/>
    </source>
</evidence>
<feature type="binding site" evidence="19">
    <location>
        <begin position="68"/>
        <end position="70"/>
    </location>
    <ligand>
        <name>ATP</name>
        <dbReference type="ChEBI" id="CHEBI:30616"/>
        <note>ligand shared between two neighboring subunits of the homotrimer</note>
    </ligand>
</feature>
<comment type="caution">
    <text evidence="22">Lacks conserved residue(s) required for the propagation of feature annotation.</text>
</comment>
<dbReference type="Gene3D" id="2.60.490.10">
    <property type="entry name" value="atp-gated p2x4 ion channel domain"/>
    <property type="match status" value="1"/>
</dbReference>
<dbReference type="GO" id="GO:0098794">
    <property type="term" value="C:postsynapse"/>
    <property type="evidence" value="ECO:0007669"/>
    <property type="project" value="GOC"/>
</dbReference>
<evidence type="ECO:0000256" key="3">
    <source>
        <dbReference type="ARBA" id="ARBA00022448"/>
    </source>
</evidence>
<evidence type="ECO:0000313" key="24">
    <source>
        <dbReference type="Proteomes" id="UP000515150"/>
    </source>
</evidence>
<evidence type="ECO:0000256" key="23">
    <source>
        <dbReference type="SAM" id="MobiDB-lite"/>
    </source>
</evidence>
<gene>
    <name evidence="25" type="primary">p2rx3a</name>
</gene>
<evidence type="ECO:0000256" key="8">
    <source>
        <dbReference type="ARBA" id="ARBA00022989"/>
    </source>
</evidence>
<keyword evidence="6 19" id="KW-0547">Nucleotide-binding</keyword>
<evidence type="ECO:0000256" key="22">
    <source>
        <dbReference type="RuleBase" id="RU000681"/>
    </source>
</evidence>
<dbReference type="FunFam" id="1.10.287.940:FF:000010">
    <property type="entry name" value="P2X receptor E"/>
    <property type="match status" value="1"/>
</dbReference>
<comment type="catalytic activity">
    <reaction evidence="17">
        <text>Ca(2+)(in) = Ca(2+)(out)</text>
        <dbReference type="Rhea" id="RHEA:29671"/>
        <dbReference type="ChEBI" id="CHEBI:29108"/>
    </reaction>
</comment>
<dbReference type="GeneID" id="114864446"/>
<evidence type="ECO:0000256" key="14">
    <source>
        <dbReference type="ARBA" id="ARBA00023286"/>
    </source>
</evidence>
<keyword evidence="7 19" id="KW-0067">ATP-binding</keyword>
<evidence type="ECO:0000256" key="18">
    <source>
        <dbReference type="PIRNR" id="PIRNR005713"/>
    </source>
</evidence>
<keyword evidence="15 22" id="KW-0407">Ion channel</keyword>
<keyword evidence="24" id="KW-1185">Reference proteome</keyword>
<evidence type="ECO:0000256" key="19">
    <source>
        <dbReference type="PIRSR" id="PIRSR005713-1"/>
    </source>
</evidence>
<feature type="compositionally biased region" description="Polar residues" evidence="23">
    <location>
        <begin position="400"/>
        <end position="409"/>
    </location>
</feature>
<keyword evidence="8 22" id="KW-1133">Transmembrane helix</keyword>
<organism evidence="24 25">
    <name type="scientific">Betta splendens</name>
    <name type="common">Siamese fighting fish</name>
    <dbReference type="NCBI Taxonomy" id="158456"/>
    <lineage>
        <taxon>Eukaryota</taxon>
        <taxon>Metazoa</taxon>
        <taxon>Chordata</taxon>
        <taxon>Craniata</taxon>
        <taxon>Vertebrata</taxon>
        <taxon>Euteleostomi</taxon>
        <taxon>Actinopterygii</taxon>
        <taxon>Neopterygii</taxon>
        <taxon>Teleostei</taxon>
        <taxon>Neoteleostei</taxon>
        <taxon>Acanthomorphata</taxon>
        <taxon>Anabantaria</taxon>
        <taxon>Anabantiformes</taxon>
        <taxon>Anabantoidei</taxon>
        <taxon>Osphronemidae</taxon>
        <taxon>Betta</taxon>
    </lineage>
</organism>
<feature type="binding site" evidence="19">
    <location>
        <position position="300"/>
    </location>
    <ligand>
        <name>ATP</name>
        <dbReference type="ChEBI" id="CHEBI:30616"/>
        <note>ligand shared between two neighboring subunits of the homotrimer</note>
    </ligand>
</feature>
<dbReference type="GO" id="GO:0033198">
    <property type="term" value="P:response to ATP"/>
    <property type="evidence" value="ECO:0007669"/>
    <property type="project" value="InterPro"/>
</dbReference>
<accession>A0A6P7NMI8</accession>
<dbReference type="NCBIfam" id="TIGR00863">
    <property type="entry name" value="P2X"/>
    <property type="match status" value="1"/>
</dbReference>
<dbReference type="Pfam" id="PF00864">
    <property type="entry name" value="P2X_receptor"/>
    <property type="match status" value="1"/>
</dbReference>
<evidence type="ECO:0000256" key="1">
    <source>
        <dbReference type="ARBA" id="ARBA00004651"/>
    </source>
</evidence>
<feature type="disulfide bond" evidence="20">
    <location>
        <begin position="124"/>
        <end position="152"/>
    </location>
</feature>
<feature type="binding site" evidence="19">
    <location>
        <begin position="280"/>
        <end position="282"/>
    </location>
    <ligand>
        <name>ATP</name>
        <dbReference type="ChEBI" id="CHEBI:30616"/>
        <note>ligand shared between two neighboring subunits of the homotrimer</note>
    </ligand>
</feature>
<comment type="subunit">
    <text evidence="18">Homotrimer. Forms heterotrimer with P2RX2. Heterotrimeric P2RX2/3 has a ligand dose-response profile that is distinct from either homotrimeric P2RX2 or P2RX3.</text>
</comment>
<comment type="subcellular location">
    <subcellularLocation>
        <location evidence="1">Cell membrane</location>
        <topology evidence="1">Multi-pass membrane protein</topology>
    </subcellularLocation>
    <subcellularLocation>
        <location evidence="22">Membrane</location>
        <topology evidence="22">Multi-pass membrane protein</topology>
    </subcellularLocation>
</comment>
<dbReference type="GO" id="GO:0001614">
    <property type="term" value="F:purinergic nucleotide receptor activity"/>
    <property type="evidence" value="ECO:0007669"/>
    <property type="project" value="UniProtKB-UniRule"/>
</dbReference>
<proteinExistence type="inferred from homology"/>
<evidence type="ECO:0000256" key="20">
    <source>
        <dbReference type="PIRSR" id="PIRSR005713-2"/>
    </source>
</evidence>
<dbReference type="PRINTS" id="PR01307">
    <property type="entry name" value="P2XRECEPTOR"/>
</dbReference>
<evidence type="ECO:0000256" key="5">
    <source>
        <dbReference type="ARBA" id="ARBA00022692"/>
    </source>
</evidence>
<dbReference type="InterPro" id="IPR003046">
    <property type="entry name" value="P2X3_purnocptor"/>
</dbReference>
<dbReference type="PRINTS" id="PR01310">
    <property type="entry name" value="P2X3RECEPTOR"/>
</dbReference>
<dbReference type="PANTHER" id="PTHR10125:SF8">
    <property type="entry name" value="P2X PURINOCEPTOR 3"/>
    <property type="match status" value="1"/>
</dbReference>
<keyword evidence="13" id="KW-0325">Glycoprotein</keyword>
<reference evidence="25" key="1">
    <citation type="submission" date="2025-08" db="UniProtKB">
        <authorList>
            <consortium name="RefSeq"/>
        </authorList>
    </citation>
    <scope>IDENTIFICATION</scope>
</reference>
<dbReference type="OrthoDB" id="494673at2759"/>
<keyword evidence="9 18" id="KW-0406">Ion transport</keyword>
<dbReference type="GO" id="GO:0005886">
    <property type="term" value="C:plasma membrane"/>
    <property type="evidence" value="ECO:0007669"/>
    <property type="project" value="UniProtKB-SubCell"/>
</dbReference>
<dbReference type="GO" id="GO:0005524">
    <property type="term" value="F:ATP binding"/>
    <property type="evidence" value="ECO:0007669"/>
    <property type="project" value="UniProtKB-UniRule"/>
</dbReference>
<comment type="similarity">
    <text evidence="2 18 22">Belongs to the P2X receptor family.</text>
</comment>
<dbReference type="Gene3D" id="1.10.287.940">
    <property type="entry name" value="atp-gated p2x4 ion channel"/>
    <property type="match status" value="1"/>
</dbReference>
<dbReference type="PANTHER" id="PTHR10125">
    <property type="entry name" value="P2X PURINOCEPTOR"/>
    <property type="match status" value="1"/>
</dbReference>
<comment type="function">
    <text evidence="18">Extracellular ATP-activated non-selective cation channel. Plays particularly important role in sensory neurons where its activation is critical for gustatory, nociceptive responses, visceral reflexes and sensory hypersensitization.</text>
</comment>
<dbReference type="PIRSF" id="PIRSF005713">
    <property type="entry name" value="P2X_purinoceptor"/>
    <property type="match status" value="1"/>
</dbReference>
<feature type="disulfide bond" evidence="20">
    <location>
        <begin position="249"/>
        <end position="258"/>
    </location>
</feature>
<feature type="glycosylation site" description="N-linked (GlcNAc...) asparagine" evidence="21">
    <location>
        <position position="175"/>
    </location>
</feature>
<dbReference type="InterPro" id="IPR059116">
    <property type="entry name" value="P2X_receptor"/>
</dbReference>
<dbReference type="InterPro" id="IPR001429">
    <property type="entry name" value="P2X_purnocptor"/>
</dbReference>
<dbReference type="GO" id="GO:0004931">
    <property type="term" value="F:extracellularly ATP-gated monoatomic cation channel activity"/>
    <property type="evidence" value="ECO:0007669"/>
    <property type="project" value="UniProtKB-UniRule"/>
</dbReference>
<dbReference type="Proteomes" id="UP000515150">
    <property type="component" value="Chromosome 10"/>
</dbReference>
<feature type="transmembrane region" description="Helical" evidence="22">
    <location>
        <begin position="323"/>
        <end position="348"/>
    </location>
</feature>
<dbReference type="GO" id="GO:0070588">
    <property type="term" value="P:calcium ion transmembrane transport"/>
    <property type="evidence" value="ECO:0007669"/>
    <property type="project" value="TreeGrafter"/>
</dbReference>
<evidence type="ECO:0000256" key="10">
    <source>
        <dbReference type="ARBA" id="ARBA00023136"/>
    </source>
</evidence>
<evidence type="ECO:0000256" key="11">
    <source>
        <dbReference type="ARBA" id="ARBA00023157"/>
    </source>
</evidence>
<dbReference type="KEGG" id="bspl:114864446"/>
<dbReference type="CTD" id="58147"/>